<evidence type="ECO:0008006" key="8">
    <source>
        <dbReference type="Google" id="ProtNLM"/>
    </source>
</evidence>
<feature type="region of interest" description="Disordered" evidence="5">
    <location>
        <begin position="674"/>
        <end position="693"/>
    </location>
</feature>
<dbReference type="InterPro" id="IPR001611">
    <property type="entry name" value="Leu-rich_rpt"/>
</dbReference>
<keyword evidence="3 4" id="KW-0175">Coiled coil</keyword>
<comment type="caution">
    <text evidence="6">The sequence shown here is derived from an EMBL/GenBank/DDBJ whole genome shotgun (WGS) entry which is preliminary data.</text>
</comment>
<dbReference type="InterPro" id="IPR032675">
    <property type="entry name" value="LRR_dom_sf"/>
</dbReference>
<feature type="compositionally biased region" description="Low complexity" evidence="5">
    <location>
        <begin position="234"/>
        <end position="250"/>
    </location>
</feature>
<dbReference type="InterPro" id="IPR055320">
    <property type="entry name" value="CEP72-like"/>
</dbReference>
<sequence length="693" mass="78881">MAVKRVHLRESWVYGRTGIRAGAADAVESLNLQGTYREKILTLGDAFKNFKSLQCLDLSRNLIVSLEGIEYLHALRSLNLYYNDIESLEEIKRLKTLSNLKTLDLRLNPITRQDSDYRLVVIHTLSNIETLDERPVRDSERKNAKFHFHLTNYNTKEIPDLETGSTGKRNSNIQKTTAKAYLDFNMSNTDFNKIKERENKHTDYIKGLSPSKYQTVERQSYVQQQSDFEDEYQSLPSPTRSSLRSPGPSSRAKEGHRVTFAESSISELFPKKEDLVNHLEDEDDVIYAGKPISEKPSAFSFKNTYITSTPVRKDSASSERIRIDVNDDREQSTELRDRLKPTEESSRDRLLRLSSDLYVSTHLADPSTSSNSLSTLRKGFTDVCKTYTLPSKPTLGNTHLSTGKSLNHHEYNSIYKNSWSPDKNPSIKFDSLSVPQNGMKRASSLNSLLSAKVSNSDDLLIGNEQNKRDTSRSTEVSSISDVLHQLMDLVDRYWNGSGSLLQNQRFLVPARDLLSRLISAKQVSPMDSTICQGQYEDSETTDSVKLKLIKVMEENHFLRTKVYKLENQAARKESSGGLSIPSVFFADDLRQKYEQLSLQVDSLQQQLQKTNKLQETVNQLHNSQRSLVSTNEYLLQQLSKISPTAVSKPPRETSPDRTSMDRYLVSELNEPRALKSHSTGHYRTPERLSLCPL</sequence>
<dbReference type="Proteomes" id="UP000824782">
    <property type="component" value="Unassembled WGS sequence"/>
</dbReference>
<dbReference type="PANTHER" id="PTHR23311:SF6">
    <property type="entry name" value="LEUCINE-RICH REPEAT-CONTAINING PROTEIN 36"/>
    <property type="match status" value="1"/>
</dbReference>
<dbReference type="SUPFAM" id="SSF52058">
    <property type="entry name" value="L domain-like"/>
    <property type="match status" value="1"/>
</dbReference>
<keyword evidence="1" id="KW-0433">Leucine-rich repeat</keyword>
<feature type="region of interest" description="Disordered" evidence="5">
    <location>
        <begin position="642"/>
        <end position="661"/>
    </location>
</feature>
<feature type="coiled-coil region" evidence="4">
    <location>
        <begin position="586"/>
        <end position="623"/>
    </location>
</feature>
<evidence type="ECO:0000256" key="1">
    <source>
        <dbReference type="ARBA" id="ARBA00022614"/>
    </source>
</evidence>
<keyword evidence="2" id="KW-0677">Repeat</keyword>
<feature type="compositionally biased region" description="Polar residues" evidence="5">
    <location>
        <begin position="214"/>
        <end position="226"/>
    </location>
</feature>
<accession>A0AAV7AMS4</accession>
<reference evidence="6" key="1">
    <citation type="thesis" date="2020" institute="ProQuest LLC" country="789 East Eisenhower Parkway, Ann Arbor, MI, USA">
        <title>Comparative Genomics and Chromosome Evolution.</title>
        <authorList>
            <person name="Mudd A.B."/>
        </authorList>
    </citation>
    <scope>NUCLEOTIDE SEQUENCE</scope>
    <source>
        <strain evidence="6">237g6f4</strain>
        <tissue evidence="6">Blood</tissue>
    </source>
</reference>
<evidence type="ECO:0000313" key="6">
    <source>
        <dbReference type="EMBL" id="KAG8562617.1"/>
    </source>
</evidence>
<evidence type="ECO:0000313" key="7">
    <source>
        <dbReference type="Proteomes" id="UP000824782"/>
    </source>
</evidence>
<dbReference type="PROSITE" id="PS51450">
    <property type="entry name" value="LRR"/>
    <property type="match status" value="2"/>
</dbReference>
<proteinExistence type="predicted"/>
<dbReference type="Pfam" id="PF14580">
    <property type="entry name" value="LRR_9"/>
    <property type="match status" value="1"/>
</dbReference>
<organism evidence="6 7">
    <name type="scientific">Engystomops pustulosus</name>
    <name type="common">Tungara frog</name>
    <name type="synonym">Physalaemus pustulosus</name>
    <dbReference type="NCBI Taxonomy" id="76066"/>
    <lineage>
        <taxon>Eukaryota</taxon>
        <taxon>Metazoa</taxon>
        <taxon>Chordata</taxon>
        <taxon>Craniata</taxon>
        <taxon>Vertebrata</taxon>
        <taxon>Euteleostomi</taxon>
        <taxon>Amphibia</taxon>
        <taxon>Batrachia</taxon>
        <taxon>Anura</taxon>
        <taxon>Neobatrachia</taxon>
        <taxon>Hyloidea</taxon>
        <taxon>Leptodactylidae</taxon>
        <taxon>Leiuperinae</taxon>
        <taxon>Engystomops</taxon>
    </lineage>
</organism>
<dbReference type="PANTHER" id="PTHR23311">
    <property type="entry name" value="HEAT SHOCK REGULATED 2"/>
    <property type="match status" value="1"/>
</dbReference>
<feature type="region of interest" description="Disordered" evidence="5">
    <location>
        <begin position="214"/>
        <end position="257"/>
    </location>
</feature>
<keyword evidence="7" id="KW-1185">Reference proteome</keyword>
<evidence type="ECO:0000256" key="5">
    <source>
        <dbReference type="SAM" id="MobiDB-lite"/>
    </source>
</evidence>
<dbReference type="EMBL" id="WNYA01000007">
    <property type="protein sequence ID" value="KAG8562617.1"/>
    <property type="molecule type" value="Genomic_DNA"/>
</dbReference>
<protein>
    <recommendedName>
        <fullName evidence="8">Centrosomal protein of 72 kDa</fullName>
    </recommendedName>
</protein>
<evidence type="ECO:0000256" key="2">
    <source>
        <dbReference type="ARBA" id="ARBA00022737"/>
    </source>
</evidence>
<dbReference type="SMART" id="SM00365">
    <property type="entry name" value="LRR_SD22"/>
    <property type="match status" value="3"/>
</dbReference>
<gene>
    <name evidence="6" type="ORF">GDO81_015745</name>
</gene>
<feature type="region of interest" description="Disordered" evidence="5">
    <location>
        <begin position="327"/>
        <end position="347"/>
    </location>
</feature>
<feature type="compositionally biased region" description="Basic and acidic residues" evidence="5">
    <location>
        <begin position="649"/>
        <end position="660"/>
    </location>
</feature>
<name>A0AAV7AMS4_ENGPU</name>
<evidence type="ECO:0000256" key="4">
    <source>
        <dbReference type="SAM" id="Coils"/>
    </source>
</evidence>
<dbReference type="AlphaFoldDB" id="A0AAV7AMS4"/>
<evidence type="ECO:0000256" key="3">
    <source>
        <dbReference type="ARBA" id="ARBA00023054"/>
    </source>
</evidence>
<dbReference type="Gene3D" id="3.80.10.10">
    <property type="entry name" value="Ribonuclease Inhibitor"/>
    <property type="match status" value="1"/>
</dbReference>